<dbReference type="SUPFAM" id="SSF52821">
    <property type="entry name" value="Rhodanese/Cell cycle control phosphatase"/>
    <property type="match status" value="1"/>
</dbReference>
<dbReference type="PANTHER" id="PTHR43031">
    <property type="entry name" value="FAD-DEPENDENT OXIDOREDUCTASE"/>
    <property type="match status" value="1"/>
</dbReference>
<dbReference type="RefSeq" id="WP_344170053.1">
    <property type="nucleotide sequence ID" value="NZ_BAAARY010000005.1"/>
</dbReference>
<evidence type="ECO:0000259" key="1">
    <source>
        <dbReference type="PROSITE" id="PS50206"/>
    </source>
</evidence>
<dbReference type="InterPro" id="IPR036873">
    <property type="entry name" value="Rhodanese-like_dom_sf"/>
</dbReference>
<dbReference type="PANTHER" id="PTHR43031:SF17">
    <property type="entry name" value="SULFURTRANSFERASE YTWF-RELATED"/>
    <property type="match status" value="1"/>
</dbReference>
<organism evidence="2 3">
    <name type="scientific">Pilimelia columellifera subsp. columellifera</name>
    <dbReference type="NCBI Taxonomy" id="706583"/>
    <lineage>
        <taxon>Bacteria</taxon>
        <taxon>Bacillati</taxon>
        <taxon>Actinomycetota</taxon>
        <taxon>Actinomycetes</taxon>
        <taxon>Micromonosporales</taxon>
        <taxon>Micromonosporaceae</taxon>
        <taxon>Pilimelia</taxon>
    </lineage>
</organism>
<evidence type="ECO:0000313" key="2">
    <source>
        <dbReference type="EMBL" id="GAA2518227.1"/>
    </source>
</evidence>
<dbReference type="SMART" id="SM00450">
    <property type="entry name" value="RHOD"/>
    <property type="match status" value="1"/>
</dbReference>
<proteinExistence type="predicted"/>
<dbReference type="InterPro" id="IPR001763">
    <property type="entry name" value="Rhodanese-like_dom"/>
</dbReference>
<protein>
    <submittedName>
        <fullName evidence="2">Rhodanese-like domain-containing protein</fullName>
    </submittedName>
</protein>
<dbReference type="EMBL" id="BAAARY010000005">
    <property type="protein sequence ID" value="GAA2518227.1"/>
    <property type="molecule type" value="Genomic_DNA"/>
</dbReference>
<reference evidence="3" key="1">
    <citation type="journal article" date="2019" name="Int. J. Syst. Evol. Microbiol.">
        <title>The Global Catalogue of Microorganisms (GCM) 10K type strain sequencing project: providing services to taxonomists for standard genome sequencing and annotation.</title>
        <authorList>
            <consortium name="The Broad Institute Genomics Platform"/>
            <consortium name="The Broad Institute Genome Sequencing Center for Infectious Disease"/>
            <person name="Wu L."/>
            <person name="Ma J."/>
        </authorList>
    </citation>
    <scope>NUCLEOTIDE SEQUENCE [LARGE SCALE GENOMIC DNA]</scope>
    <source>
        <strain evidence="3">JCM 3367</strain>
    </source>
</reference>
<dbReference type="CDD" id="cd00158">
    <property type="entry name" value="RHOD"/>
    <property type="match status" value="1"/>
</dbReference>
<dbReference type="Proteomes" id="UP001499978">
    <property type="component" value="Unassembled WGS sequence"/>
</dbReference>
<gene>
    <name evidence="2" type="ORF">GCM10010201_13870</name>
</gene>
<feature type="domain" description="Rhodanese" evidence="1">
    <location>
        <begin position="14"/>
        <end position="102"/>
    </location>
</feature>
<keyword evidence="3" id="KW-1185">Reference proteome</keyword>
<evidence type="ECO:0000313" key="3">
    <source>
        <dbReference type="Proteomes" id="UP001499978"/>
    </source>
</evidence>
<dbReference type="Pfam" id="PF00581">
    <property type="entry name" value="Rhodanese"/>
    <property type="match status" value="1"/>
</dbReference>
<dbReference type="PROSITE" id="PS50206">
    <property type="entry name" value="RHODANESE_3"/>
    <property type="match status" value="1"/>
</dbReference>
<accession>A0ABP6ALI4</accession>
<dbReference type="InterPro" id="IPR050229">
    <property type="entry name" value="GlpE_sulfurtransferase"/>
</dbReference>
<name>A0ABP6ALI4_9ACTN</name>
<sequence length="111" mass="11637">MSAIEIPTVTATTLPAGARLIDVREPDEWAAGHAPGAAHLPMMQIPDRAAEVPRDGDVVVVCRSGARSAQVVSYLLANGWGNVHNLDGGMRGWAAAGQPMVADDDRQAQVI</sequence>
<dbReference type="Gene3D" id="3.40.250.10">
    <property type="entry name" value="Rhodanese-like domain"/>
    <property type="match status" value="1"/>
</dbReference>
<comment type="caution">
    <text evidence="2">The sequence shown here is derived from an EMBL/GenBank/DDBJ whole genome shotgun (WGS) entry which is preliminary data.</text>
</comment>